<dbReference type="Proteomes" id="UP001198830">
    <property type="component" value="Unassembled WGS sequence"/>
</dbReference>
<dbReference type="RefSeq" id="WP_228228022.1">
    <property type="nucleotide sequence ID" value="NZ_JAJGNP010000021.1"/>
</dbReference>
<evidence type="ECO:0008006" key="3">
    <source>
        <dbReference type="Google" id="ProtNLM"/>
    </source>
</evidence>
<evidence type="ECO:0000313" key="1">
    <source>
        <dbReference type="EMBL" id="MCC4234531.1"/>
    </source>
</evidence>
<organism evidence="1 2">
    <name type="scientific">Sphingobium soli</name>
    <dbReference type="NCBI Taxonomy" id="1591116"/>
    <lineage>
        <taxon>Bacteria</taxon>
        <taxon>Pseudomonadati</taxon>
        <taxon>Pseudomonadota</taxon>
        <taxon>Alphaproteobacteria</taxon>
        <taxon>Sphingomonadales</taxon>
        <taxon>Sphingomonadaceae</taxon>
        <taxon>Sphingobium</taxon>
    </lineage>
</organism>
<reference evidence="1 2" key="1">
    <citation type="submission" date="2021-10" db="EMBL/GenBank/DDBJ databases">
        <title>The diversity and Nitrogen Metabolism of Culturable Nitrate-Utilizing Bacteria Within the Oxygen Minimum Zone of the Changjiang (Yangtze River)Estuary.</title>
        <authorList>
            <person name="Zhang D."/>
            <person name="Zheng J."/>
            <person name="Liu S."/>
            <person name="He W."/>
        </authorList>
    </citation>
    <scope>NUCLEOTIDE SEQUENCE [LARGE SCALE GENOMIC DNA]</scope>
    <source>
        <strain evidence="1 2">FXH275-2</strain>
    </source>
</reference>
<accession>A0ABS8H866</accession>
<protein>
    <recommendedName>
        <fullName evidence="3">Terminase small subunit</fullName>
    </recommendedName>
</protein>
<proteinExistence type="predicted"/>
<sequence>MLGNLADLVATGLASEPTLRKWLKDQGDCAWIRKRGSNGDAYEIDIPGAITAWKEREAEKVAAEREKSALLGQMALDLGLSASSGPSISIADRRALIEEEIAATKLAQLRRELVSVLSVEAAVGDILSRYAQRAATYSARLAKKIDLSREQLAAIEAMRTADQSWFAEQLRNWGRDIVEDGGDSGTALASAAGNDGC</sequence>
<dbReference type="EMBL" id="JAJGNP010000021">
    <property type="protein sequence ID" value="MCC4234531.1"/>
    <property type="molecule type" value="Genomic_DNA"/>
</dbReference>
<name>A0ABS8H866_9SPHN</name>
<evidence type="ECO:0000313" key="2">
    <source>
        <dbReference type="Proteomes" id="UP001198830"/>
    </source>
</evidence>
<gene>
    <name evidence="1" type="ORF">LL253_17810</name>
</gene>
<keyword evidence="2" id="KW-1185">Reference proteome</keyword>
<comment type="caution">
    <text evidence="1">The sequence shown here is derived from an EMBL/GenBank/DDBJ whole genome shotgun (WGS) entry which is preliminary data.</text>
</comment>